<gene>
    <name evidence="2" type="ORF">ACFSUS_14935</name>
</gene>
<protein>
    <submittedName>
        <fullName evidence="2">Amidohydrolase family protein</fullName>
    </submittedName>
</protein>
<proteinExistence type="predicted"/>
<dbReference type="Pfam" id="PF01979">
    <property type="entry name" value="Amidohydro_1"/>
    <property type="match status" value="1"/>
</dbReference>
<dbReference type="InterPro" id="IPR006680">
    <property type="entry name" value="Amidohydro-rel"/>
</dbReference>
<dbReference type="Gene3D" id="3.40.50.10910">
    <property type="entry name" value="Amidohydrolase"/>
    <property type="match status" value="1"/>
</dbReference>
<dbReference type="SUPFAM" id="SSF51338">
    <property type="entry name" value="Composite domain of metallo-dependent hydrolases"/>
    <property type="match status" value="1"/>
</dbReference>
<accession>A0ABW5M5Z7</accession>
<dbReference type="Gene3D" id="3.30.110.90">
    <property type="entry name" value="Amidohydrolase"/>
    <property type="match status" value="1"/>
</dbReference>
<dbReference type="Proteomes" id="UP001597469">
    <property type="component" value="Unassembled WGS sequence"/>
</dbReference>
<dbReference type="SUPFAM" id="SSF51556">
    <property type="entry name" value="Metallo-dependent hydrolases"/>
    <property type="match status" value="1"/>
</dbReference>
<dbReference type="InterPro" id="IPR032466">
    <property type="entry name" value="Metal_Hydrolase"/>
</dbReference>
<dbReference type="InterPro" id="IPR011059">
    <property type="entry name" value="Metal-dep_hydrolase_composite"/>
</dbReference>
<dbReference type="InterPro" id="IPR051781">
    <property type="entry name" value="Metallo-dep_Hydrolase"/>
</dbReference>
<dbReference type="Gene3D" id="1.20.58.520">
    <property type="entry name" value="Amidohydrolase"/>
    <property type="match status" value="1"/>
</dbReference>
<sequence length="448" mass="50682">MKKIASFSLLFLLAIIAYFYFRPKVLPPVHLKSGLPTQYGKMTINKADSYLIRDVSVIPMTKDTILAHHHVLIEKGRIKQVTPHLAQIDTAGHCLVIDGTGKFLIPGLNDLHVHLNDDNNLLLFVANGVTTIRNMAGYPFHLNLRKRINQGQILGPTLYTASPILEGTPNVWKFSHVVKTRDEARQAVIQFAKAGYDCIKIYHTLPQELYREILQVGDSLHIPVVGHIPFQVDLEEVLASTQYSLEHVDVSPLSPYIPLVKRLELIGHSQKWMCPTLLVYKNMQKHPNDPTIPTNYERYVDKITRTFWQQRLHYYSQDRYRLQKVMAKLIYKNGGRFIAGTDCLNPYVLAGFSIHEELQELVSVGLPAYEALKASTVNAAVFLKRDPEVGTIEADKQADLVLLSGNPLKDIANTKTITGVMLQGRWFSSAELKQMLAAVEKTYPNQDH</sequence>
<reference evidence="3" key="1">
    <citation type="journal article" date="2019" name="Int. J. Syst. Evol. Microbiol.">
        <title>The Global Catalogue of Microorganisms (GCM) 10K type strain sequencing project: providing services to taxonomists for standard genome sequencing and annotation.</title>
        <authorList>
            <consortium name="The Broad Institute Genomics Platform"/>
            <consortium name="The Broad Institute Genome Sequencing Center for Infectious Disease"/>
            <person name="Wu L."/>
            <person name="Ma J."/>
        </authorList>
    </citation>
    <scope>NUCLEOTIDE SEQUENCE [LARGE SCALE GENOMIC DNA]</scope>
    <source>
        <strain evidence="3">KCTC 42805</strain>
    </source>
</reference>
<organism evidence="2 3">
    <name type="scientific">Spirosoma soli</name>
    <dbReference type="NCBI Taxonomy" id="1770529"/>
    <lineage>
        <taxon>Bacteria</taxon>
        <taxon>Pseudomonadati</taxon>
        <taxon>Bacteroidota</taxon>
        <taxon>Cytophagia</taxon>
        <taxon>Cytophagales</taxon>
        <taxon>Cytophagaceae</taxon>
        <taxon>Spirosoma</taxon>
    </lineage>
</organism>
<keyword evidence="3" id="KW-1185">Reference proteome</keyword>
<name>A0ABW5M5Z7_9BACT</name>
<dbReference type="RefSeq" id="WP_381523892.1">
    <property type="nucleotide sequence ID" value="NZ_JBHULN010000008.1"/>
</dbReference>
<evidence type="ECO:0000259" key="1">
    <source>
        <dbReference type="Pfam" id="PF01979"/>
    </source>
</evidence>
<feature type="domain" description="Amidohydrolase-related" evidence="1">
    <location>
        <begin position="103"/>
        <end position="426"/>
    </location>
</feature>
<evidence type="ECO:0000313" key="2">
    <source>
        <dbReference type="EMBL" id="MFD2571936.1"/>
    </source>
</evidence>
<comment type="caution">
    <text evidence="2">The sequence shown here is derived from an EMBL/GenBank/DDBJ whole genome shotgun (WGS) entry which is preliminary data.</text>
</comment>
<dbReference type="PANTHER" id="PTHR43135">
    <property type="entry name" value="ALPHA-D-RIBOSE 1-METHYLPHOSPHONATE 5-TRIPHOSPHATE DIPHOSPHATASE"/>
    <property type="match status" value="1"/>
</dbReference>
<evidence type="ECO:0000313" key="3">
    <source>
        <dbReference type="Proteomes" id="UP001597469"/>
    </source>
</evidence>
<dbReference type="EMBL" id="JBHULN010000008">
    <property type="protein sequence ID" value="MFD2571936.1"/>
    <property type="molecule type" value="Genomic_DNA"/>
</dbReference>
<dbReference type="PANTHER" id="PTHR43135:SF3">
    <property type="entry name" value="ALPHA-D-RIBOSE 1-METHYLPHOSPHONATE 5-TRIPHOSPHATE DIPHOSPHATASE"/>
    <property type="match status" value="1"/>
</dbReference>
<dbReference type="Gene3D" id="2.30.40.10">
    <property type="entry name" value="Urease, subunit C, domain 1"/>
    <property type="match status" value="1"/>
</dbReference>